<dbReference type="Pfam" id="PF08238">
    <property type="entry name" value="Sel1"/>
    <property type="match status" value="4"/>
</dbReference>
<reference evidence="3" key="1">
    <citation type="submission" date="2016-10" db="EMBL/GenBank/DDBJ databases">
        <authorList>
            <person name="Varghese N."/>
            <person name="Submissions S."/>
        </authorList>
    </citation>
    <scope>NUCLEOTIDE SEQUENCE [LARGE SCALE GENOMIC DNA]</scope>
    <source>
        <strain evidence="3">DSM 18887</strain>
    </source>
</reference>
<dbReference type="AlphaFoldDB" id="A0A1H9LWY7"/>
<sequence>MLAKWFYLAVLTMTLCACNSESQGKSSMTDKSTANREPFACAFEKDHLPDIDPELEKQYQEIRAYEKKQIPNKDEVNITNQYQLLADQGHWKAASQLAMRYLHGRGVEQSYFKALEWFQWMADRDIPLGYYNLAAMAEKGLALKEDKEGAWQYYHRAAQLGSPQAQYRLGEIYLYQRHEDAEGVAYHQCAAKQNYRESANALAAFAKIVEKNYPKALYYYQVAAALGRRQSMQTLEGVFRNGDFGYEINEVLAECYDKKYYRLRKNPDLKFPNLNELCPLPPHPEQGLYNPETDQNEMPEK</sequence>
<feature type="region of interest" description="Disordered" evidence="1">
    <location>
        <begin position="282"/>
        <end position="301"/>
    </location>
</feature>
<dbReference type="Proteomes" id="UP000198749">
    <property type="component" value="Unassembled WGS sequence"/>
</dbReference>
<dbReference type="PROSITE" id="PS51257">
    <property type="entry name" value="PROKAR_LIPOPROTEIN"/>
    <property type="match status" value="1"/>
</dbReference>
<dbReference type="EMBL" id="FOGB01000020">
    <property type="protein sequence ID" value="SER15944.1"/>
    <property type="molecule type" value="Genomic_DNA"/>
</dbReference>
<evidence type="ECO:0008006" key="4">
    <source>
        <dbReference type="Google" id="ProtNLM"/>
    </source>
</evidence>
<name>A0A1H9LWY7_9GAMM</name>
<dbReference type="SMART" id="SM00671">
    <property type="entry name" value="SEL1"/>
    <property type="match status" value="4"/>
</dbReference>
<evidence type="ECO:0000313" key="3">
    <source>
        <dbReference type="Proteomes" id="UP000198749"/>
    </source>
</evidence>
<organism evidence="2 3">
    <name type="scientific">Amphritea atlantica</name>
    <dbReference type="NCBI Taxonomy" id="355243"/>
    <lineage>
        <taxon>Bacteria</taxon>
        <taxon>Pseudomonadati</taxon>
        <taxon>Pseudomonadota</taxon>
        <taxon>Gammaproteobacteria</taxon>
        <taxon>Oceanospirillales</taxon>
        <taxon>Oceanospirillaceae</taxon>
        <taxon>Amphritea</taxon>
    </lineage>
</organism>
<dbReference type="InterPro" id="IPR011990">
    <property type="entry name" value="TPR-like_helical_dom_sf"/>
</dbReference>
<dbReference type="Gene3D" id="1.25.40.10">
    <property type="entry name" value="Tetratricopeptide repeat domain"/>
    <property type="match status" value="1"/>
</dbReference>
<dbReference type="SUPFAM" id="SSF81901">
    <property type="entry name" value="HCP-like"/>
    <property type="match status" value="1"/>
</dbReference>
<protein>
    <recommendedName>
        <fullName evidence="4">TPR repeat</fullName>
    </recommendedName>
</protein>
<evidence type="ECO:0000313" key="2">
    <source>
        <dbReference type="EMBL" id="SER15944.1"/>
    </source>
</evidence>
<keyword evidence="3" id="KW-1185">Reference proteome</keyword>
<dbReference type="STRING" id="355243.SAMN03080615_04136"/>
<evidence type="ECO:0000256" key="1">
    <source>
        <dbReference type="SAM" id="MobiDB-lite"/>
    </source>
</evidence>
<dbReference type="InterPro" id="IPR050767">
    <property type="entry name" value="Sel1_AlgK"/>
</dbReference>
<accession>A0A1H9LWY7</accession>
<proteinExistence type="predicted"/>
<dbReference type="RefSeq" id="WP_245756645.1">
    <property type="nucleotide sequence ID" value="NZ_AP025284.1"/>
</dbReference>
<dbReference type="InterPro" id="IPR006597">
    <property type="entry name" value="Sel1-like"/>
</dbReference>
<dbReference type="PANTHER" id="PTHR11102">
    <property type="entry name" value="SEL-1-LIKE PROTEIN"/>
    <property type="match status" value="1"/>
</dbReference>
<gene>
    <name evidence="2" type="ORF">SAMN03080615_04136</name>
</gene>
<dbReference type="PANTHER" id="PTHR11102:SF160">
    <property type="entry name" value="ERAD-ASSOCIATED E3 UBIQUITIN-PROTEIN LIGASE COMPONENT HRD3"/>
    <property type="match status" value="1"/>
</dbReference>